<evidence type="ECO:0000313" key="7">
    <source>
        <dbReference type="EMBL" id="KAL0395291.1"/>
    </source>
</evidence>
<keyword evidence="2 4" id="KW-0863">Zinc-finger</keyword>
<keyword evidence="3" id="KW-0862">Zinc</keyword>
<protein>
    <recommendedName>
        <fullName evidence="6">SWIM-type domain-containing protein</fullName>
    </recommendedName>
</protein>
<evidence type="ECO:0000256" key="2">
    <source>
        <dbReference type="ARBA" id="ARBA00022771"/>
    </source>
</evidence>
<feature type="domain" description="SWIM-type" evidence="6">
    <location>
        <begin position="64"/>
        <end position="96"/>
    </location>
</feature>
<reference evidence="7" key="2">
    <citation type="journal article" date="2024" name="Plant">
        <title>Genomic evolution and insights into agronomic trait innovations of Sesamum species.</title>
        <authorList>
            <person name="Miao H."/>
            <person name="Wang L."/>
            <person name="Qu L."/>
            <person name="Liu H."/>
            <person name="Sun Y."/>
            <person name="Le M."/>
            <person name="Wang Q."/>
            <person name="Wei S."/>
            <person name="Zheng Y."/>
            <person name="Lin W."/>
            <person name="Duan Y."/>
            <person name="Cao H."/>
            <person name="Xiong S."/>
            <person name="Wang X."/>
            <person name="Wei L."/>
            <person name="Li C."/>
            <person name="Ma Q."/>
            <person name="Ju M."/>
            <person name="Zhao R."/>
            <person name="Li G."/>
            <person name="Mu C."/>
            <person name="Tian Q."/>
            <person name="Mei H."/>
            <person name="Zhang T."/>
            <person name="Gao T."/>
            <person name="Zhang H."/>
        </authorList>
    </citation>
    <scope>NUCLEOTIDE SEQUENCE</scope>
    <source>
        <strain evidence="7">KEN1</strain>
    </source>
</reference>
<dbReference type="PANTHER" id="PTHR31973:SF187">
    <property type="entry name" value="MUTATOR TRANSPOSASE MUDRA PROTEIN"/>
    <property type="match status" value="1"/>
</dbReference>
<reference evidence="7" key="1">
    <citation type="submission" date="2020-06" db="EMBL/GenBank/DDBJ databases">
        <authorList>
            <person name="Li T."/>
            <person name="Hu X."/>
            <person name="Zhang T."/>
            <person name="Song X."/>
            <person name="Zhang H."/>
            <person name="Dai N."/>
            <person name="Sheng W."/>
            <person name="Hou X."/>
            <person name="Wei L."/>
        </authorList>
    </citation>
    <scope>NUCLEOTIDE SEQUENCE</scope>
    <source>
        <strain evidence="7">KEN1</strain>
        <tissue evidence="7">Leaf</tissue>
    </source>
</reference>
<dbReference type="EMBL" id="JACGWN010000016">
    <property type="protein sequence ID" value="KAL0395291.1"/>
    <property type="molecule type" value="Genomic_DNA"/>
</dbReference>
<evidence type="ECO:0000256" key="1">
    <source>
        <dbReference type="ARBA" id="ARBA00022723"/>
    </source>
</evidence>
<name>A0AAW2SUQ5_9LAMI</name>
<dbReference type="SMART" id="SM00575">
    <property type="entry name" value="ZnF_PMZ"/>
    <property type="match status" value="1"/>
</dbReference>
<sequence length="157" mass="18402">MLDGIGNLMMTRMQVNRDKARQWDSLICPKIKKVLEMNSKEAGECIPMKANDWHFQIMGPYDQHTVNVLQRSCSCRRWDLTGIPCRHAISAIWCRNKKPETYVHHCYRVSTYLKAYESAILPLTSQEFWPKCDLPPPLPPTYENRPRRPKKNEKEGV</sequence>
<dbReference type="PROSITE" id="PS50966">
    <property type="entry name" value="ZF_SWIM"/>
    <property type="match status" value="1"/>
</dbReference>
<dbReference type="InterPro" id="IPR007527">
    <property type="entry name" value="Znf_SWIM"/>
</dbReference>
<dbReference type="GO" id="GO:0008270">
    <property type="term" value="F:zinc ion binding"/>
    <property type="evidence" value="ECO:0007669"/>
    <property type="project" value="UniProtKB-KW"/>
</dbReference>
<feature type="region of interest" description="Disordered" evidence="5">
    <location>
        <begin position="137"/>
        <end position="157"/>
    </location>
</feature>
<comment type="caution">
    <text evidence="7">The sequence shown here is derived from an EMBL/GenBank/DDBJ whole genome shotgun (WGS) entry which is preliminary data.</text>
</comment>
<gene>
    <name evidence="7" type="ORF">Slati_4495300</name>
</gene>
<keyword evidence="1" id="KW-0479">Metal-binding</keyword>
<organism evidence="7">
    <name type="scientific">Sesamum latifolium</name>
    <dbReference type="NCBI Taxonomy" id="2727402"/>
    <lineage>
        <taxon>Eukaryota</taxon>
        <taxon>Viridiplantae</taxon>
        <taxon>Streptophyta</taxon>
        <taxon>Embryophyta</taxon>
        <taxon>Tracheophyta</taxon>
        <taxon>Spermatophyta</taxon>
        <taxon>Magnoliopsida</taxon>
        <taxon>eudicotyledons</taxon>
        <taxon>Gunneridae</taxon>
        <taxon>Pentapetalae</taxon>
        <taxon>asterids</taxon>
        <taxon>lamiids</taxon>
        <taxon>Lamiales</taxon>
        <taxon>Pedaliaceae</taxon>
        <taxon>Sesamum</taxon>
    </lineage>
</organism>
<dbReference type="Pfam" id="PF04434">
    <property type="entry name" value="SWIM"/>
    <property type="match status" value="1"/>
</dbReference>
<evidence type="ECO:0000256" key="4">
    <source>
        <dbReference type="PROSITE-ProRule" id="PRU00325"/>
    </source>
</evidence>
<dbReference type="PANTHER" id="PTHR31973">
    <property type="entry name" value="POLYPROTEIN, PUTATIVE-RELATED"/>
    <property type="match status" value="1"/>
</dbReference>
<accession>A0AAW2SUQ5</accession>
<evidence type="ECO:0000256" key="5">
    <source>
        <dbReference type="SAM" id="MobiDB-lite"/>
    </source>
</evidence>
<dbReference type="AlphaFoldDB" id="A0AAW2SUQ5"/>
<dbReference type="InterPro" id="IPR006564">
    <property type="entry name" value="Znf_PMZ"/>
</dbReference>
<proteinExistence type="predicted"/>
<evidence type="ECO:0000259" key="6">
    <source>
        <dbReference type="PROSITE" id="PS50966"/>
    </source>
</evidence>
<evidence type="ECO:0000256" key="3">
    <source>
        <dbReference type="ARBA" id="ARBA00022833"/>
    </source>
</evidence>